<organism evidence="1">
    <name type="scientific">viral metagenome</name>
    <dbReference type="NCBI Taxonomy" id="1070528"/>
    <lineage>
        <taxon>unclassified sequences</taxon>
        <taxon>metagenomes</taxon>
        <taxon>organismal metagenomes</taxon>
    </lineage>
</organism>
<dbReference type="AlphaFoldDB" id="A0A6M3KCC6"/>
<proteinExistence type="predicted"/>
<reference evidence="1" key="1">
    <citation type="submission" date="2020-03" db="EMBL/GenBank/DDBJ databases">
        <title>The deep terrestrial virosphere.</title>
        <authorList>
            <person name="Holmfeldt K."/>
            <person name="Nilsson E."/>
            <person name="Simone D."/>
            <person name="Lopez-Fernandez M."/>
            <person name="Wu X."/>
            <person name="de Brujin I."/>
            <person name="Lundin D."/>
            <person name="Andersson A."/>
            <person name="Bertilsson S."/>
            <person name="Dopson M."/>
        </authorList>
    </citation>
    <scope>NUCLEOTIDE SEQUENCE</scope>
    <source>
        <strain evidence="1">MM415A00919</strain>
    </source>
</reference>
<sequence length="49" mass="5595">MTQTIINTKGHEDEIAQMYQQGVKLIDIADERAGIQPRATCQDEREHPD</sequence>
<name>A0A6M3KCC6_9ZZZZ</name>
<protein>
    <submittedName>
        <fullName evidence="1">Uncharacterized protein</fullName>
    </submittedName>
</protein>
<evidence type="ECO:0000313" key="1">
    <source>
        <dbReference type="EMBL" id="QJA79321.1"/>
    </source>
</evidence>
<accession>A0A6M3KCC6</accession>
<gene>
    <name evidence="1" type="ORF">MM415A00919_0018</name>
</gene>
<dbReference type="EMBL" id="MT142376">
    <property type="protein sequence ID" value="QJA79321.1"/>
    <property type="molecule type" value="Genomic_DNA"/>
</dbReference>